<sequence>MAAALSEDRRPSASDFGGLDPILSAAGAVASSAYAPEFFELVLDEADPADAAVQSFSGEFVDRLDNDIGINALVDLVADRAPLPEAVERRWFRRWLALAEDRGAMSSVRTAALRGALLMKRQSSRRSLMLSAFVVNCEPDDEPGFLAHAARIAGLLHAETPNPGTVEFLEGLLGVQDAADEATFELGMERVGGALRATNGRDVLGRLREARTRFEAASAMRDARADARVLSLAIGLLDDFYEERVGGWSDRVRNLGREAFAYSAYSHQDGDFLNGAKAAEVSAWASLAIRLGTLGPNLDKPAWWDAARIIENELLAVYSANRTIFRRSSDGGLEWLVRPRIEHYFARHREQLYALRDWIGAHAASELGATASELVSRADAALGKGADPDPSGAAIVSPTVAAVIEQGEPSFELQERLAREVIANVNAFEARSLTPTLMEALALVLPAFEGIAYFDTNPNVRTIVQAVVYKTLLFLESRMDPSLGVDPTVAYLFTREDEANPLEKEIQQDFMRFIRTAKFGTVDELRGVAAGRADVVHQVDGVRFITEVKREEEDASFDNLLASYGDQTSLYQNTNVPIGILLVLDLTTKGGLSGHFRTLYRTEVGNLLGDGTNRGVLIVKVPGRRIAPSAATVEATKRVSKAKAEAAKKAKVAAKAAAAPAPRPSRRGRGRKSADDQKAAPSVPRKKP</sequence>
<name>A0A564FS11_9HYPH</name>
<reference evidence="2" key="3">
    <citation type="submission" date="2021-08" db="EMBL/GenBank/DDBJ databases">
        <authorList>
            <person name="Tani A."/>
            <person name="Ola A."/>
            <person name="Ogura Y."/>
            <person name="Katsura K."/>
            <person name="Hayashi T."/>
        </authorList>
    </citation>
    <scope>NUCLEOTIDE SEQUENCE</scope>
    <source>
        <strain evidence="2">DSM 22415</strain>
    </source>
</reference>
<evidence type="ECO:0000313" key="2">
    <source>
        <dbReference type="EMBL" id="GJD58079.1"/>
    </source>
</evidence>
<evidence type="ECO:0000313" key="4">
    <source>
        <dbReference type="Proteomes" id="UP000401717"/>
    </source>
</evidence>
<dbReference type="EMBL" id="CABFVH010000001">
    <property type="protein sequence ID" value="VUF10496.1"/>
    <property type="molecule type" value="Genomic_DNA"/>
</dbReference>
<dbReference type="OrthoDB" id="7968592at2"/>
<evidence type="ECO:0000256" key="1">
    <source>
        <dbReference type="SAM" id="MobiDB-lite"/>
    </source>
</evidence>
<dbReference type="RefSeq" id="WP_144758801.1">
    <property type="nucleotide sequence ID" value="NZ_BPQI01000130.1"/>
</dbReference>
<accession>A0A564FS11</accession>
<protein>
    <submittedName>
        <fullName evidence="3">Uncharacterized protein</fullName>
    </submittedName>
</protein>
<feature type="region of interest" description="Disordered" evidence="1">
    <location>
        <begin position="651"/>
        <end position="688"/>
    </location>
</feature>
<dbReference type="Proteomes" id="UP001055303">
    <property type="component" value="Unassembled WGS sequence"/>
</dbReference>
<evidence type="ECO:0000313" key="5">
    <source>
        <dbReference type="Proteomes" id="UP001055303"/>
    </source>
</evidence>
<gene>
    <name evidence="2" type="ORF">IFDJLNFL_3994</name>
    <name evidence="3" type="ORF">MTDSW087_00163</name>
</gene>
<dbReference type="EMBL" id="BPQI01000130">
    <property type="protein sequence ID" value="GJD58079.1"/>
    <property type="molecule type" value="Genomic_DNA"/>
</dbReference>
<dbReference type="AlphaFoldDB" id="A0A564FS11"/>
<organism evidence="3 4">
    <name type="scientific">Methylobacterium dankookense</name>
    <dbReference type="NCBI Taxonomy" id="560405"/>
    <lineage>
        <taxon>Bacteria</taxon>
        <taxon>Pseudomonadati</taxon>
        <taxon>Pseudomonadota</taxon>
        <taxon>Alphaproteobacteria</taxon>
        <taxon>Hyphomicrobiales</taxon>
        <taxon>Methylobacteriaceae</taxon>
        <taxon>Methylobacterium</taxon>
    </lineage>
</organism>
<dbReference type="Proteomes" id="UP000401717">
    <property type="component" value="Unassembled WGS sequence"/>
</dbReference>
<keyword evidence="5" id="KW-1185">Reference proteome</keyword>
<proteinExistence type="predicted"/>
<evidence type="ECO:0000313" key="3">
    <source>
        <dbReference type="EMBL" id="VUF10496.1"/>
    </source>
</evidence>
<reference evidence="2" key="2">
    <citation type="journal article" date="2021" name="Front. Microbiol.">
        <title>Comprehensive Comparative Genomics and Phenotyping of Methylobacterium Species.</title>
        <authorList>
            <person name="Alessa O."/>
            <person name="Ogura Y."/>
            <person name="Fujitani Y."/>
            <person name="Takami H."/>
            <person name="Hayashi T."/>
            <person name="Sahin N."/>
            <person name="Tani A."/>
        </authorList>
    </citation>
    <scope>NUCLEOTIDE SEQUENCE</scope>
    <source>
        <strain evidence="2">DSM 22415</strain>
    </source>
</reference>
<reference evidence="3 4" key="1">
    <citation type="submission" date="2019-06" db="EMBL/GenBank/DDBJ databases">
        <authorList>
            <person name="Rodrigo-Torres L."/>
            <person name="Arahal R. D."/>
            <person name="Lucena T."/>
        </authorList>
    </citation>
    <scope>NUCLEOTIDE SEQUENCE [LARGE SCALE GENOMIC DNA]</scope>
    <source>
        <strain evidence="3 4">SW08-7</strain>
    </source>
</reference>